<evidence type="ECO:0000256" key="1">
    <source>
        <dbReference type="SAM" id="SignalP"/>
    </source>
</evidence>
<accession>A0A1N7I4N7</accession>
<organism evidence="2 3">
    <name type="scientific">Chryseobacterium shigense</name>
    <dbReference type="NCBI Taxonomy" id="297244"/>
    <lineage>
        <taxon>Bacteria</taxon>
        <taxon>Pseudomonadati</taxon>
        <taxon>Bacteroidota</taxon>
        <taxon>Flavobacteriia</taxon>
        <taxon>Flavobacteriales</taxon>
        <taxon>Weeksellaceae</taxon>
        <taxon>Chryseobacterium group</taxon>
        <taxon>Chryseobacterium</taxon>
    </lineage>
</organism>
<reference evidence="3" key="1">
    <citation type="submission" date="2017-01" db="EMBL/GenBank/DDBJ databases">
        <authorList>
            <person name="Varghese N."/>
            <person name="Submissions S."/>
        </authorList>
    </citation>
    <scope>NUCLEOTIDE SEQUENCE [LARGE SCALE GENOMIC DNA]</scope>
    <source>
        <strain evidence="3">DSM 17126</strain>
    </source>
</reference>
<protein>
    <submittedName>
        <fullName evidence="2">Uncharacterized protein</fullName>
    </submittedName>
</protein>
<dbReference type="OrthoDB" id="5873496at2"/>
<gene>
    <name evidence="2" type="ORF">SAMN05421639_1023</name>
</gene>
<dbReference type="Proteomes" id="UP000186373">
    <property type="component" value="Unassembled WGS sequence"/>
</dbReference>
<feature type="signal peptide" evidence="1">
    <location>
        <begin position="1"/>
        <end position="18"/>
    </location>
</feature>
<dbReference type="AlphaFoldDB" id="A0A1N7I4N7"/>
<proteinExistence type="predicted"/>
<evidence type="ECO:0000313" key="3">
    <source>
        <dbReference type="Proteomes" id="UP000186373"/>
    </source>
</evidence>
<keyword evidence="1" id="KW-0732">Signal</keyword>
<feature type="chain" id="PRO_5012116862" evidence="1">
    <location>
        <begin position="19"/>
        <end position="129"/>
    </location>
</feature>
<dbReference type="RefSeq" id="WP_076505500.1">
    <property type="nucleotide sequence ID" value="NZ_FTNY01000002.1"/>
</dbReference>
<dbReference type="EMBL" id="FTNY01000002">
    <property type="protein sequence ID" value="SIS31950.1"/>
    <property type="molecule type" value="Genomic_DNA"/>
</dbReference>
<evidence type="ECO:0000313" key="2">
    <source>
        <dbReference type="EMBL" id="SIS31950.1"/>
    </source>
</evidence>
<keyword evidence="3" id="KW-1185">Reference proteome</keyword>
<sequence length="129" mass="14944">MNKLLLFLAVTIATLSFAQETPKYVYAEIVGTSKFLSKKVTVEIDYGQATSFWQSNRMKNSDGSNKEFNSMVDAMNYMGALGWDFEQAYVVTIGQQNVYHWLMRKEFVDLDNDIKEELKKNFSTKRDLK</sequence>
<name>A0A1N7I4N7_9FLAO</name>